<name>A0ABD3F3W2_9STRA</name>
<feature type="compositionally biased region" description="Polar residues" evidence="1">
    <location>
        <begin position="1"/>
        <end position="16"/>
    </location>
</feature>
<feature type="compositionally biased region" description="Acidic residues" evidence="1">
    <location>
        <begin position="18"/>
        <end position="40"/>
    </location>
</feature>
<keyword evidence="3" id="KW-1185">Reference proteome</keyword>
<dbReference type="Proteomes" id="UP001632037">
    <property type="component" value="Unassembled WGS sequence"/>
</dbReference>
<proteinExistence type="predicted"/>
<feature type="region of interest" description="Disordered" evidence="1">
    <location>
        <begin position="1"/>
        <end position="113"/>
    </location>
</feature>
<dbReference type="AlphaFoldDB" id="A0ABD3F3W2"/>
<protein>
    <submittedName>
        <fullName evidence="2">Uncharacterized protein</fullName>
    </submittedName>
</protein>
<dbReference type="EMBL" id="JBIMZQ010000036">
    <property type="protein sequence ID" value="KAL3661438.1"/>
    <property type="molecule type" value="Genomic_DNA"/>
</dbReference>
<reference evidence="2 3" key="1">
    <citation type="submission" date="2024-09" db="EMBL/GenBank/DDBJ databases">
        <title>Genome sequencing and assembly of Phytophthora oleae, isolate VK10A, causative agent of rot of olive drupes.</title>
        <authorList>
            <person name="Conti Taguali S."/>
            <person name="Riolo M."/>
            <person name="La Spada F."/>
            <person name="Cacciola S.O."/>
            <person name="Dionisio G."/>
        </authorList>
    </citation>
    <scope>NUCLEOTIDE SEQUENCE [LARGE SCALE GENOMIC DNA]</scope>
    <source>
        <strain evidence="2 3">VK10A</strain>
    </source>
</reference>
<sequence>MVTQAGRQDSSNTPVQQEIDEEENASVSNDDPDPEDDAGDELSQYAQHTPCESQQFEKEHAGTIGTDSGQIDIRFAAYLPSDEEGEEKEEADEQASELESAGLGGDPQLRHTHDPCQYKIVPVPGALRPQPHPRVAIYDCRVKIFL</sequence>
<comment type="caution">
    <text evidence="2">The sequence shown here is derived from an EMBL/GenBank/DDBJ whole genome shotgun (WGS) entry which is preliminary data.</text>
</comment>
<organism evidence="2 3">
    <name type="scientific">Phytophthora oleae</name>
    <dbReference type="NCBI Taxonomy" id="2107226"/>
    <lineage>
        <taxon>Eukaryota</taxon>
        <taxon>Sar</taxon>
        <taxon>Stramenopiles</taxon>
        <taxon>Oomycota</taxon>
        <taxon>Peronosporomycetes</taxon>
        <taxon>Peronosporales</taxon>
        <taxon>Peronosporaceae</taxon>
        <taxon>Phytophthora</taxon>
    </lineage>
</organism>
<evidence type="ECO:0000313" key="3">
    <source>
        <dbReference type="Proteomes" id="UP001632037"/>
    </source>
</evidence>
<accession>A0ABD3F3W2</accession>
<feature type="compositionally biased region" description="Acidic residues" evidence="1">
    <location>
        <begin position="81"/>
        <end position="96"/>
    </location>
</feature>
<gene>
    <name evidence="2" type="ORF">V7S43_013641</name>
</gene>
<evidence type="ECO:0000313" key="2">
    <source>
        <dbReference type="EMBL" id="KAL3661438.1"/>
    </source>
</evidence>
<evidence type="ECO:0000256" key="1">
    <source>
        <dbReference type="SAM" id="MobiDB-lite"/>
    </source>
</evidence>
<feature type="compositionally biased region" description="Polar residues" evidence="1">
    <location>
        <begin position="44"/>
        <end position="54"/>
    </location>
</feature>